<accession>A0A8S1F1T3</accession>
<name>A0A8S1F1T3_9PELO</name>
<protein>
    <submittedName>
        <fullName evidence="2">Uncharacterized protein</fullName>
    </submittedName>
</protein>
<evidence type="ECO:0000256" key="1">
    <source>
        <dbReference type="SAM" id="Phobius"/>
    </source>
</evidence>
<evidence type="ECO:0000313" key="3">
    <source>
        <dbReference type="Proteomes" id="UP000494206"/>
    </source>
</evidence>
<evidence type="ECO:0000313" key="2">
    <source>
        <dbReference type="EMBL" id="CAB3406755.1"/>
    </source>
</evidence>
<dbReference type="EMBL" id="CADEPM010000005">
    <property type="protein sequence ID" value="CAB3406755.1"/>
    <property type="molecule type" value="Genomic_DNA"/>
</dbReference>
<dbReference type="AlphaFoldDB" id="A0A8S1F1T3"/>
<feature type="transmembrane region" description="Helical" evidence="1">
    <location>
        <begin position="54"/>
        <end position="74"/>
    </location>
</feature>
<dbReference type="Proteomes" id="UP000494206">
    <property type="component" value="Unassembled WGS sequence"/>
</dbReference>
<proteinExistence type="predicted"/>
<comment type="caution">
    <text evidence="2">The sequence shown here is derived from an EMBL/GenBank/DDBJ whole genome shotgun (WGS) entry which is preliminary data.</text>
</comment>
<reference evidence="2 3" key="1">
    <citation type="submission" date="2020-04" db="EMBL/GenBank/DDBJ databases">
        <authorList>
            <person name="Laetsch R D."/>
            <person name="Stevens L."/>
            <person name="Kumar S."/>
            <person name="Blaxter L. M."/>
        </authorList>
    </citation>
    <scope>NUCLEOTIDE SEQUENCE [LARGE SCALE GENOMIC DNA]</scope>
</reference>
<keyword evidence="1" id="KW-0472">Membrane</keyword>
<keyword evidence="1" id="KW-1133">Transmembrane helix</keyword>
<keyword evidence="1" id="KW-0812">Transmembrane</keyword>
<organism evidence="2 3">
    <name type="scientific">Caenorhabditis bovis</name>
    <dbReference type="NCBI Taxonomy" id="2654633"/>
    <lineage>
        <taxon>Eukaryota</taxon>
        <taxon>Metazoa</taxon>
        <taxon>Ecdysozoa</taxon>
        <taxon>Nematoda</taxon>
        <taxon>Chromadorea</taxon>
        <taxon>Rhabditida</taxon>
        <taxon>Rhabditina</taxon>
        <taxon>Rhabditomorpha</taxon>
        <taxon>Rhabditoidea</taxon>
        <taxon>Rhabditidae</taxon>
        <taxon>Peloderinae</taxon>
        <taxon>Caenorhabditis</taxon>
    </lineage>
</organism>
<sequence>MEKIIKSDKVKQEMFNTQFLMAVVLAVTICCFVNVADAQWGYGYPGMGYGGYGMGGYGMGGYGMGGYGMGGYGMRRMMMGPMMGMGMWGKK</sequence>
<gene>
    <name evidence="2" type="ORF">CBOVIS_LOCUS8779</name>
</gene>
<keyword evidence="3" id="KW-1185">Reference proteome</keyword>